<evidence type="ECO:0000256" key="3">
    <source>
        <dbReference type="ARBA" id="ARBA00022857"/>
    </source>
</evidence>
<name>A0A7V8NRR8_9BACT</name>
<evidence type="ECO:0000256" key="4">
    <source>
        <dbReference type="ARBA" id="ARBA00023002"/>
    </source>
</evidence>
<dbReference type="GO" id="GO:0005829">
    <property type="term" value="C:cytosol"/>
    <property type="evidence" value="ECO:0007669"/>
    <property type="project" value="TreeGrafter"/>
</dbReference>
<dbReference type="PANTHER" id="PTHR23429:SF0">
    <property type="entry name" value="GLUCOSE-6-PHOSPHATE 1-DEHYDROGENASE"/>
    <property type="match status" value="1"/>
</dbReference>
<dbReference type="AlphaFoldDB" id="A0A7V8NRR8"/>
<gene>
    <name evidence="7" type="ORF">HRJ53_14080</name>
</gene>
<dbReference type="GO" id="GO:0006006">
    <property type="term" value="P:glucose metabolic process"/>
    <property type="evidence" value="ECO:0007669"/>
    <property type="project" value="UniProtKB-KW"/>
</dbReference>
<keyword evidence="4" id="KW-0560">Oxidoreductase</keyword>
<evidence type="ECO:0000256" key="1">
    <source>
        <dbReference type="ARBA" id="ARBA00004937"/>
    </source>
</evidence>
<dbReference type="SUPFAM" id="SSF51735">
    <property type="entry name" value="NAD(P)-binding Rossmann-fold domains"/>
    <property type="match status" value="1"/>
</dbReference>
<dbReference type="PRINTS" id="PR00079">
    <property type="entry name" value="G6PDHDRGNASE"/>
</dbReference>
<dbReference type="EMBL" id="JACDQQ010001359">
    <property type="protein sequence ID" value="MBA0086112.1"/>
    <property type="molecule type" value="Genomic_DNA"/>
</dbReference>
<dbReference type="GO" id="GO:0009051">
    <property type="term" value="P:pentose-phosphate shunt, oxidative branch"/>
    <property type="evidence" value="ECO:0007669"/>
    <property type="project" value="TreeGrafter"/>
</dbReference>
<dbReference type="GO" id="GO:0004345">
    <property type="term" value="F:glucose-6-phosphate dehydrogenase activity"/>
    <property type="evidence" value="ECO:0007669"/>
    <property type="project" value="TreeGrafter"/>
</dbReference>
<dbReference type="Gene3D" id="3.40.50.720">
    <property type="entry name" value="NAD(P)-binding Rossmann-like Domain"/>
    <property type="match status" value="1"/>
</dbReference>
<sequence>MATETSRSGSVYGGVAAPCAVILFGASGDLAKRKVIPAMYDLATHNALGPRYAIVGFARTVLTEDSFRDGLGEAAKTISEVGPIEPKQWDAFASNLHYCSGDYGNPEAYTQLARRLSELEAAKNLGGNRLFYLSTPPEVYPAIVEQLGRAGLAHAPSPNSWVRIIIEKPFGRDLASAKALNEIVLSVFDEKQVYRIDHYLGKDTVQ</sequence>
<keyword evidence="5" id="KW-0119">Carbohydrate metabolism</keyword>
<keyword evidence="2" id="KW-0313">Glucose metabolism</keyword>
<proteinExistence type="predicted"/>
<reference evidence="7" key="1">
    <citation type="submission" date="2020-06" db="EMBL/GenBank/DDBJ databases">
        <title>Legume-microbial interactions unlock mineral nutrients during tropical forest succession.</title>
        <authorList>
            <person name="Epihov D.Z."/>
        </authorList>
    </citation>
    <scope>NUCLEOTIDE SEQUENCE [LARGE SCALE GENOMIC DNA]</scope>
    <source>
        <strain evidence="7">Pan2503</strain>
    </source>
</reference>
<evidence type="ECO:0000313" key="8">
    <source>
        <dbReference type="Proteomes" id="UP000567293"/>
    </source>
</evidence>
<dbReference type="Pfam" id="PF00479">
    <property type="entry name" value="G6PD_N"/>
    <property type="match status" value="1"/>
</dbReference>
<dbReference type="InterPro" id="IPR001282">
    <property type="entry name" value="G6P_DH"/>
</dbReference>
<dbReference type="Proteomes" id="UP000567293">
    <property type="component" value="Unassembled WGS sequence"/>
</dbReference>
<comment type="pathway">
    <text evidence="1">Carbohydrate degradation; pentose phosphate pathway; D-ribulose 5-phosphate from D-glucose 6-phosphate (oxidative stage): step 1/3.</text>
</comment>
<accession>A0A7V8NRR8</accession>
<comment type="caution">
    <text evidence="7">The sequence shown here is derived from an EMBL/GenBank/DDBJ whole genome shotgun (WGS) entry which is preliminary data.</text>
</comment>
<evidence type="ECO:0000256" key="5">
    <source>
        <dbReference type="ARBA" id="ARBA00023277"/>
    </source>
</evidence>
<protein>
    <submittedName>
        <fullName evidence="7">Glucose-6-phosphate dehydrogenase</fullName>
    </submittedName>
</protein>
<organism evidence="7 8">
    <name type="scientific">Candidatus Acidiferrum panamense</name>
    <dbReference type="NCBI Taxonomy" id="2741543"/>
    <lineage>
        <taxon>Bacteria</taxon>
        <taxon>Pseudomonadati</taxon>
        <taxon>Acidobacteriota</taxon>
        <taxon>Terriglobia</taxon>
        <taxon>Candidatus Acidiferrales</taxon>
        <taxon>Candidatus Acidiferrum</taxon>
    </lineage>
</organism>
<feature type="domain" description="Glucose-6-phosphate dehydrogenase NAD-binding" evidence="6">
    <location>
        <begin position="22"/>
        <end position="206"/>
    </location>
</feature>
<keyword evidence="3" id="KW-0521">NADP</keyword>
<keyword evidence="8" id="KW-1185">Reference proteome</keyword>
<evidence type="ECO:0000259" key="6">
    <source>
        <dbReference type="Pfam" id="PF00479"/>
    </source>
</evidence>
<evidence type="ECO:0000256" key="2">
    <source>
        <dbReference type="ARBA" id="ARBA00022526"/>
    </source>
</evidence>
<dbReference type="InterPro" id="IPR022674">
    <property type="entry name" value="G6P_DH_NAD-bd"/>
</dbReference>
<feature type="non-terminal residue" evidence="7">
    <location>
        <position position="206"/>
    </location>
</feature>
<dbReference type="PANTHER" id="PTHR23429">
    <property type="entry name" value="GLUCOSE-6-PHOSPHATE 1-DEHYDROGENASE G6PD"/>
    <property type="match status" value="1"/>
</dbReference>
<dbReference type="GO" id="GO:0050661">
    <property type="term" value="F:NADP binding"/>
    <property type="evidence" value="ECO:0007669"/>
    <property type="project" value="InterPro"/>
</dbReference>
<evidence type="ECO:0000313" key="7">
    <source>
        <dbReference type="EMBL" id="MBA0086112.1"/>
    </source>
</evidence>
<dbReference type="InterPro" id="IPR036291">
    <property type="entry name" value="NAD(P)-bd_dom_sf"/>
</dbReference>